<reference evidence="1" key="2">
    <citation type="journal article" date="2015" name="Fish Shellfish Immunol.">
        <title>Early steps in the European eel (Anguilla anguilla)-Vibrio vulnificus interaction in the gills: Role of the RtxA13 toxin.</title>
        <authorList>
            <person name="Callol A."/>
            <person name="Pajuelo D."/>
            <person name="Ebbesson L."/>
            <person name="Teles M."/>
            <person name="MacKenzie S."/>
            <person name="Amaro C."/>
        </authorList>
    </citation>
    <scope>NUCLEOTIDE SEQUENCE</scope>
</reference>
<name>A0A0E9VS84_ANGAN</name>
<accession>A0A0E9VS84</accession>
<organism evidence="1">
    <name type="scientific">Anguilla anguilla</name>
    <name type="common">European freshwater eel</name>
    <name type="synonym">Muraena anguilla</name>
    <dbReference type="NCBI Taxonomy" id="7936"/>
    <lineage>
        <taxon>Eukaryota</taxon>
        <taxon>Metazoa</taxon>
        <taxon>Chordata</taxon>
        <taxon>Craniata</taxon>
        <taxon>Vertebrata</taxon>
        <taxon>Euteleostomi</taxon>
        <taxon>Actinopterygii</taxon>
        <taxon>Neopterygii</taxon>
        <taxon>Teleostei</taxon>
        <taxon>Anguilliformes</taxon>
        <taxon>Anguillidae</taxon>
        <taxon>Anguilla</taxon>
    </lineage>
</organism>
<proteinExistence type="predicted"/>
<sequence>MELCGYFQVLMSIIFSKQDKMALKFCHRPGTASPAQNTLP</sequence>
<dbReference type="EMBL" id="GBXM01027588">
    <property type="protein sequence ID" value="JAH80989.1"/>
    <property type="molecule type" value="Transcribed_RNA"/>
</dbReference>
<evidence type="ECO:0000313" key="1">
    <source>
        <dbReference type="EMBL" id="JAH80989.1"/>
    </source>
</evidence>
<protein>
    <submittedName>
        <fullName evidence="1">Uncharacterized protein</fullName>
    </submittedName>
</protein>
<dbReference type="AlphaFoldDB" id="A0A0E9VS84"/>
<reference evidence="1" key="1">
    <citation type="submission" date="2014-11" db="EMBL/GenBank/DDBJ databases">
        <authorList>
            <person name="Amaro Gonzalez C."/>
        </authorList>
    </citation>
    <scope>NUCLEOTIDE SEQUENCE</scope>
</reference>